<reference evidence="3" key="1">
    <citation type="submission" date="2017-01" db="EMBL/GenBank/DDBJ databases">
        <authorList>
            <person name="Varghese N."/>
            <person name="Submissions S."/>
        </authorList>
    </citation>
    <scope>NUCLEOTIDE SEQUENCE [LARGE SCALE GENOMIC DNA]</scope>
    <source>
        <strain evidence="3">ATCC 700103</strain>
    </source>
</reference>
<feature type="transmembrane region" description="Helical" evidence="1">
    <location>
        <begin position="39"/>
        <end position="61"/>
    </location>
</feature>
<keyword evidence="1" id="KW-0472">Membrane</keyword>
<keyword evidence="1" id="KW-1133">Transmembrane helix</keyword>
<evidence type="ECO:0000256" key="1">
    <source>
        <dbReference type="SAM" id="Phobius"/>
    </source>
</evidence>
<dbReference type="EMBL" id="FTNC01000008">
    <property type="protein sequence ID" value="SIQ76994.1"/>
    <property type="molecule type" value="Genomic_DNA"/>
</dbReference>
<sequence length="140" mass="15673">MEKIKDYIINLLPSGMVGVVIAIFENLFLNPNSDLSESILIYFIFGALIGTVSELAVSWTIYKTSSKLLSYLAVLLADGLSVFLLLMLLGTHQAYGWQAVLNIILITEILAFVIAYFSNQEYQNFNQSLESIKDNLKGRE</sequence>
<dbReference type="AlphaFoldDB" id="A0A1N6VGQ6"/>
<keyword evidence="1" id="KW-0812">Transmembrane</keyword>
<feature type="transmembrane region" description="Helical" evidence="1">
    <location>
        <begin position="7"/>
        <end position="27"/>
    </location>
</feature>
<proteinExistence type="predicted"/>
<gene>
    <name evidence="2" type="ORF">SAMN05421834_1086</name>
</gene>
<evidence type="ECO:0000313" key="3">
    <source>
        <dbReference type="Proteomes" id="UP000185669"/>
    </source>
</evidence>
<protein>
    <recommendedName>
        <fullName evidence="4">DUF3021 domain-containing protein</fullName>
    </recommendedName>
</protein>
<accession>A0A1N6VGQ6</accession>
<keyword evidence="3" id="KW-1185">Reference proteome</keyword>
<organism evidence="2 3">
    <name type="scientific">Halanaerobium kushneri</name>
    <dbReference type="NCBI Taxonomy" id="56779"/>
    <lineage>
        <taxon>Bacteria</taxon>
        <taxon>Bacillati</taxon>
        <taxon>Bacillota</taxon>
        <taxon>Clostridia</taxon>
        <taxon>Halanaerobiales</taxon>
        <taxon>Halanaerobiaceae</taxon>
        <taxon>Halanaerobium</taxon>
    </lineage>
</organism>
<dbReference type="RefSeq" id="WP_076544626.1">
    <property type="nucleotide sequence ID" value="NZ_FTNC01000008.1"/>
</dbReference>
<feature type="transmembrane region" description="Helical" evidence="1">
    <location>
        <begin position="68"/>
        <end position="89"/>
    </location>
</feature>
<evidence type="ECO:0008006" key="4">
    <source>
        <dbReference type="Google" id="ProtNLM"/>
    </source>
</evidence>
<evidence type="ECO:0000313" key="2">
    <source>
        <dbReference type="EMBL" id="SIQ76994.1"/>
    </source>
</evidence>
<dbReference type="OrthoDB" id="2112667at2"/>
<dbReference type="STRING" id="56779.SAMN05421834_1086"/>
<dbReference type="Proteomes" id="UP000185669">
    <property type="component" value="Unassembled WGS sequence"/>
</dbReference>
<name>A0A1N6VGQ6_9FIRM</name>
<feature type="transmembrane region" description="Helical" evidence="1">
    <location>
        <begin position="95"/>
        <end position="117"/>
    </location>
</feature>